<dbReference type="InterPro" id="IPR012912">
    <property type="entry name" value="Plasmid_pRiA4b_Orf3-like"/>
</dbReference>
<gene>
    <name evidence="2" type="ORF">EAH68_14295</name>
</gene>
<evidence type="ECO:0000259" key="1">
    <source>
        <dbReference type="Pfam" id="PF07929"/>
    </source>
</evidence>
<dbReference type="PANTHER" id="PTHR41878:SF1">
    <property type="entry name" value="TNPR PROTEIN"/>
    <property type="match status" value="1"/>
</dbReference>
<name>A0A430HUK9_9CORY</name>
<dbReference type="Gene3D" id="3.10.290.30">
    <property type="entry name" value="MM3350-like"/>
    <property type="match status" value="1"/>
</dbReference>
<dbReference type="EMBL" id="RXHJ01000029">
    <property type="protein sequence ID" value="RSZ61239.1"/>
    <property type="molecule type" value="Genomic_DNA"/>
</dbReference>
<dbReference type="Pfam" id="PF07929">
    <property type="entry name" value="PRiA4_ORF3"/>
    <property type="match status" value="1"/>
</dbReference>
<keyword evidence="3" id="KW-1185">Reference proteome</keyword>
<reference evidence="2 3" key="1">
    <citation type="submission" date="2018-12" db="EMBL/GenBank/DDBJ databases">
        <title>YIM 101343 draft genome.</title>
        <authorList>
            <person name="Chen X."/>
        </authorList>
    </citation>
    <scope>NUCLEOTIDE SEQUENCE [LARGE SCALE GENOMIC DNA]</scope>
    <source>
        <strain evidence="2 3">YIM 101343</strain>
    </source>
</reference>
<proteinExistence type="predicted"/>
<evidence type="ECO:0000313" key="2">
    <source>
        <dbReference type="EMBL" id="RSZ61239.1"/>
    </source>
</evidence>
<dbReference type="RefSeq" id="WP_126122010.1">
    <property type="nucleotide sequence ID" value="NZ_RXHJ01000029.1"/>
</dbReference>
<dbReference type="SUPFAM" id="SSF159941">
    <property type="entry name" value="MM3350-like"/>
    <property type="match status" value="1"/>
</dbReference>
<dbReference type="OrthoDB" id="9816539at2"/>
<evidence type="ECO:0000313" key="3">
    <source>
        <dbReference type="Proteomes" id="UP000274907"/>
    </source>
</evidence>
<dbReference type="InterPro" id="IPR024047">
    <property type="entry name" value="MM3350-like_sf"/>
</dbReference>
<dbReference type="PANTHER" id="PTHR41878">
    <property type="entry name" value="LEXA REPRESSOR-RELATED"/>
    <property type="match status" value="1"/>
</dbReference>
<dbReference type="Proteomes" id="UP000274907">
    <property type="component" value="Unassembled WGS sequence"/>
</dbReference>
<comment type="caution">
    <text evidence="2">The sequence shown here is derived from an EMBL/GenBank/DDBJ whole genome shotgun (WGS) entry which is preliminary data.</text>
</comment>
<accession>A0A430HUK9</accession>
<organism evidence="2 3">
    <name type="scientific">Corynebacterium hylobatis</name>
    <dbReference type="NCBI Taxonomy" id="1859290"/>
    <lineage>
        <taxon>Bacteria</taxon>
        <taxon>Bacillati</taxon>
        <taxon>Actinomycetota</taxon>
        <taxon>Actinomycetes</taxon>
        <taxon>Mycobacteriales</taxon>
        <taxon>Corynebacteriaceae</taxon>
        <taxon>Corynebacterium</taxon>
    </lineage>
</organism>
<feature type="domain" description="Plasmid pRiA4b Orf3-like" evidence="1">
    <location>
        <begin position="30"/>
        <end position="205"/>
    </location>
</feature>
<dbReference type="AlphaFoldDB" id="A0A430HUK9"/>
<protein>
    <submittedName>
        <fullName evidence="2">Plasmid pRiA4b ORF-3 family protein</fullName>
    </submittedName>
</protein>
<sequence>MPPHHPASFWDWDHPPAPELLDPSPTPRGFRIRLDLDDVQPPVWRRLLLPGDLSLDQVHVVIQEAMGWEDYHLHKFWVGPLRERREFLSEWEIAEGQKGVAENSARLDQVLSQKGDKLHYEYDFGDGWRHTMVVEEVLEEELTEASCLTGKRACPPEDCGGVYGFVELVRWVEAGRPANFDSPVIDAESIAEWLDPDWDPAAFDLVDVNKRLRLLSAPPLPLHPDLLELIGRMPDGLARELLSEPGWQEDTPEPSPDAILQMVEPIHQLLTYLGDEGVPLTGQGYLKPAAVQEIAEMTGVASWWIGKLNRESQTAPVSSLHNSIKSLKLARKHQGKLVPTKKGLQAREDPLLIWQAVADSLPAGASQFDRHAGWLSLLVVGAGTLPDLWFQFLADLLSTIGWSTDGYPLREWEATNPTLEVLEILTRGLRRNSDGIPPERLEAVAHLARSSSIFWTVGG</sequence>